<reference evidence="5" key="2">
    <citation type="journal article" date="2021" name="Microbiome">
        <title>Successional dynamics and alternative stable states in a saline activated sludge microbial community over 9 years.</title>
        <authorList>
            <person name="Wang Y."/>
            <person name="Ye J."/>
            <person name="Ju F."/>
            <person name="Liu L."/>
            <person name="Boyd J.A."/>
            <person name="Deng Y."/>
            <person name="Parks D.H."/>
            <person name="Jiang X."/>
            <person name="Yin X."/>
            <person name="Woodcroft B.J."/>
            <person name="Tyson G.W."/>
            <person name="Hugenholtz P."/>
            <person name="Polz M.F."/>
            <person name="Zhang T."/>
        </authorList>
    </citation>
    <scope>NUCLEOTIDE SEQUENCE</scope>
    <source>
        <strain evidence="5">HKST-UBA17</strain>
    </source>
</reference>
<dbReference type="GO" id="GO:0003677">
    <property type="term" value="F:DNA binding"/>
    <property type="evidence" value="ECO:0007669"/>
    <property type="project" value="UniProtKB-KW"/>
</dbReference>
<dbReference type="InterPro" id="IPR013762">
    <property type="entry name" value="Integrase-like_cat_sf"/>
</dbReference>
<evidence type="ECO:0000313" key="5">
    <source>
        <dbReference type="EMBL" id="MCA9376655.1"/>
    </source>
</evidence>
<sequence length="493" mass="56010">MEYKFPKLPDQDDYLLDLQNNNYSMRTVYNYARDLCIFALFLKTNGYDFMNFDKKAITMYKGYLKNGDHLVDLNRFREDVARNAGISTEMGSRPSKGSRTNEADEGAMYIPSEEVEIDENVRKRSETYLDDVYRKVYGTLGSLKLGSTHPDASKGLDARSVNRMLSALRSYLKYRIEFDLDYPVAPDAIKLIKADKKNKGVAEFDELVALIECPMQFEADERVALRNRAMLELLFSTGMRISELIGLDLENVGLSGKLYIVGKGRKGRFVYLTHRAMYWIDQYLGIRLRYVDENVDPERFDGKMPGQKVKLISFGTKKGLDIEGEESIELEIDGSENNTDRETSQNIGVSRGGDDSKAFTDGMSRAEYEKRAAEFQNLALLENHKRTNFLAKFTSPALFIPFSGGRNGRRGRRLSTNHLQEKIAAYRRRLGIQVPTSAHSLRHGFATYLAENGASPAAIQVLLGHESLQTTTRYVHASDRFAEETHKEKHPLG</sequence>
<dbReference type="PROSITE" id="PS51898">
    <property type="entry name" value="TYR_RECOMBINASE"/>
    <property type="match status" value="1"/>
</dbReference>
<keyword evidence="2" id="KW-0233">DNA recombination</keyword>
<dbReference type="InterPro" id="IPR010998">
    <property type="entry name" value="Integrase_recombinase_N"/>
</dbReference>
<dbReference type="PANTHER" id="PTHR30349">
    <property type="entry name" value="PHAGE INTEGRASE-RELATED"/>
    <property type="match status" value="1"/>
</dbReference>
<dbReference type="InterPro" id="IPR050090">
    <property type="entry name" value="Tyrosine_recombinase_XerCD"/>
</dbReference>
<dbReference type="InterPro" id="IPR002104">
    <property type="entry name" value="Integrase_catalytic"/>
</dbReference>
<protein>
    <submittedName>
        <fullName evidence="5">Tyrosine-type recombinase/integrase</fullName>
    </submittedName>
</protein>
<accession>A0A955KXY6</accession>
<evidence type="ECO:0000256" key="2">
    <source>
        <dbReference type="ARBA" id="ARBA00023172"/>
    </source>
</evidence>
<evidence type="ECO:0000256" key="3">
    <source>
        <dbReference type="SAM" id="MobiDB-lite"/>
    </source>
</evidence>
<keyword evidence="1" id="KW-0238">DNA-binding</keyword>
<dbReference type="GO" id="GO:0015074">
    <property type="term" value="P:DNA integration"/>
    <property type="evidence" value="ECO:0007669"/>
    <property type="project" value="InterPro"/>
</dbReference>
<feature type="domain" description="Tyr recombinase" evidence="4">
    <location>
        <begin position="197"/>
        <end position="487"/>
    </location>
</feature>
<dbReference type="EMBL" id="JAGQLN010000005">
    <property type="protein sequence ID" value="MCA9376655.1"/>
    <property type="molecule type" value="Genomic_DNA"/>
</dbReference>
<gene>
    <name evidence="5" type="ORF">KC685_01915</name>
</gene>
<comment type="caution">
    <text evidence="5">The sequence shown here is derived from an EMBL/GenBank/DDBJ whole genome shotgun (WGS) entry which is preliminary data.</text>
</comment>
<dbReference type="SUPFAM" id="SSF56349">
    <property type="entry name" value="DNA breaking-rejoining enzymes"/>
    <property type="match status" value="1"/>
</dbReference>
<dbReference type="Proteomes" id="UP000741282">
    <property type="component" value="Unassembled WGS sequence"/>
</dbReference>
<evidence type="ECO:0000313" key="6">
    <source>
        <dbReference type="Proteomes" id="UP000741282"/>
    </source>
</evidence>
<dbReference type="AlphaFoldDB" id="A0A955KXY6"/>
<name>A0A955KXY6_9BACT</name>
<dbReference type="InterPro" id="IPR011010">
    <property type="entry name" value="DNA_brk_join_enz"/>
</dbReference>
<evidence type="ECO:0000256" key="1">
    <source>
        <dbReference type="ARBA" id="ARBA00023125"/>
    </source>
</evidence>
<dbReference type="PANTHER" id="PTHR30349:SF81">
    <property type="entry name" value="TYROSINE RECOMBINASE XERC"/>
    <property type="match status" value="1"/>
</dbReference>
<dbReference type="Gene3D" id="1.10.443.10">
    <property type="entry name" value="Intergrase catalytic core"/>
    <property type="match status" value="1"/>
</dbReference>
<evidence type="ECO:0000259" key="4">
    <source>
        <dbReference type="PROSITE" id="PS51898"/>
    </source>
</evidence>
<dbReference type="Pfam" id="PF00589">
    <property type="entry name" value="Phage_integrase"/>
    <property type="match status" value="2"/>
</dbReference>
<feature type="region of interest" description="Disordered" evidence="3">
    <location>
        <begin position="331"/>
        <end position="360"/>
    </location>
</feature>
<reference evidence="5" key="1">
    <citation type="submission" date="2020-04" db="EMBL/GenBank/DDBJ databases">
        <authorList>
            <person name="Zhang T."/>
        </authorList>
    </citation>
    <scope>NUCLEOTIDE SEQUENCE</scope>
    <source>
        <strain evidence="5">HKST-UBA17</strain>
    </source>
</reference>
<organism evidence="5 6">
    <name type="scientific">Candidatus Dojkabacteria bacterium</name>
    <dbReference type="NCBI Taxonomy" id="2099670"/>
    <lineage>
        <taxon>Bacteria</taxon>
        <taxon>Candidatus Dojkabacteria</taxon>
    </lineage>
</organism>
<dbReference type="GO" id="GO:0006310">
    <property type="term" value="P:DNA recombination"/>
    <property type="evidence" value="ECO:0007669"/>
    <property type="project" value="UniProtKB-KW"/>
</dbReference>
<dbReference type="Gene3D" id="1.10.150.130">
    <property type="match status" value="1"/>
</dbReference>
<proteinExistence type="predicted"/>